<evidence type="ECO:0000313" key="7">
    <source>
        <dbReference type="Proteomes" id="UP000182491"/>
    </source>
</evidence>
<keyword evidence="5" id="KW-1003">Cell membrane</keyword>
<keyword evidence="7" id="KW-1185">Reference proteome</keyword>
<feature type="transmembrane region" description="Helical" evidence="5">
    <location>
        <begin position="46"/>
        <end position="64"/>
    </location>
</feature>
<dbReference type="RefSeq" id="WP_068839079.1">
    <property type="nucleotide sequence ID" value="NZ_BMXC01000007.1"/>
</dbReference>
<dbReference type="InterPro" id="IPR051598">
    <property type="entry name" value="TSUP/Inactive_protease-like"/>
</dbReference>
<evidence type="ECO:0000256" key="2">
    <source>
        <dbReference type="ARBA" id="ARBA00022692"/>
    </source>
</evidence>
<protein>
    <recommendedName>
        <fullName evidence="5">Probable membrane transporter protein</fullName>
    </recommendedName>
</protein>
<evidence type="ECO:0000256" key="1">
    <source>
        <dbReference type="ARBA" id="ARBA00004141"/>
    </source>
</evidence>
<feature type="transmembrane region" description="Helical" evidence="5">
    <location>
        <begin position="205"/>
        <end position="223"/>
    </location>
</feature>
<keyword evidence="4 5" id="KW-0472">Membrane</keyword>
<organism evidence="6 7">
    <name type="scientific">Pontibacter akesuensis</name>
    <dbReference type="NCBI Taxonomy" id="388950"/>
    <lineage>
        <taxon>Bacteria</taxon>
        <taxon>Pseudomonadati</taxon>
        <taxon>Bacteroidota</taxon>
        <taxon>Cytophagia</taxon>
        <taxon>Cytophagales</taxon>
        <taxon>Hymenobacteraceae</taxon>
        <taxon>Pontibacter</taxon>
    </lineage>
</organism>
<evidence type="ECO:0000256" key="3">
    <source>
        <dbReference type="ARBA" id="ARBA00022989"/>
    </source>
</evidence>
<dbReference type="GO" id="GO:0005886">
    <property type="term" value="C:plasma membrane"/>
    <property type="evidence" value="ECO:0007669"/>
    <property type="project" value="UniProtKB-SubCell"/>
</dbReference>
<dbReference type="STRING" id="388950.GCA_001611675_03207"/>
<sequence length="256" mass="27117">MDPTTLALLLIVLFFFIAMLYSGIGFGGGSSYLALLSIFYTNFEFIRTTALACNIAVVLGSVLLYYKNGLMDWKRFLPFVAVSIPAAFIGAQFQLSQQVFFILLGFTLIASAVLLLVKTLQSLHTNTKSYPAGSTVALGGGVGLLSGVVGIGGGVFLSPVLNLMRWDEPRKIAALASFFILANSLSGLGGLVASGSLGTDFSLQLLLLFAVFAGGQLGIRLSLGMLKPQLIKSLTAVLVLYVGVRLVLMYSVGIKI</sequence>
<dbReference type="AlphaFoldDB" id="A0A1I7KTM0"/>
<feature type="transmembrane region" description="Helical" evidence="5">
    <location>
        <begin position="76"/>
        <end position="93"/>
    </location>
</feature>
<dbReference type="EMBL" id="FPCA01000008">
    <property type="protein sequence ID" value="SFV00738.1"/>
    <property type="molecule type" value="Genomic_DNA"/>
</dbReference>
<keyword evidence="3 5" id="KW-1133">Transmembrane helix</keyword>
<proteinExistence type="inferred from homology"/>
<evidence type="ECO:0000313" key="6">
    <source>
        <dbReference type="EMBL" id="SFV00738.1"/>
    </source>
</evidence>
<feature type="transmembrane region" description="Helical" evidence="5">
    <location>
        <begin position="172"/>
        <end position="193"/>
    </location>
</feature>
<gene>
    <name evidence="6" type="ORF">SAMN04487941_4092</name>
</gene>
<name>A0A1I7KTM0_9BACT</name>
<evidence type="ECO:0000256" key="4">
    <source>
        <dbReference type="ARBA" id="ARBA00023136"/>
    </source>
</evidence>
<evidence type="ECO:0000256" key="5">
    <source>
        <dbReference type="RuleBase" id="RU363041"/>
    </source>
</evidence>
<reference evidence="7" key="1">
    <citation type="submission" date="2016-10" db="EMBL/GenBank/DDBJ databases">
        <authorList>
            <person name="Varghese N."/>
        </authorList>
    </citation>
    <scope>NUCLEOTIDE SEQUENCE [LARGE SCALE GENOMIC DNA]</scope>
    <source>
        <strain evidence="7">DSM 18820</strain>
    </source>
</reference>
<dbReference type="PANTHER" id="PTHR43701">
    <property type="entry name" value="MEMBRANE TRANSPORTER PROTEIN MJ0441-RELATED"/>
    <property type="match status" value="1"/>
</dbReference>
<comment type="similarity">
    <text evidence="5">Belongs to the 4-toluene sulfonate uptake permease (TSUP) (TC 2.A.102) family.</text>
</comment>
<feature type="transmembrane region" description="Helical" evidence="5">
    <location>
        <begin position="138"/>
        <end position="160"/>
    </location>
</feature>
<feature type="transmembrane region" description="Helical" evidence="5">
    <location>
        <begin position="99"/>
        <end position="117"/>
    </location>
</feature>
<dbReference type="Proteomes" id="UP000182491">
    <property type="component" value="Unassembled WGS sequence"/>
</dbReference>
<comment type="subcellular location">
    <subcellularLocation>
        <location evidence="5">Cell membrane</location>
        <topology evidence="5">Multi-pass membrane protein</topology>
    </subcellularLocation>
    <subcellularLocation>
        <location evidence="1">Membrane</location>
        <topology evidence="1">Multi-pass membrane protein</topology>
    </subcellularLocation>
</comment>
<feature type="transmembrane region" description="Helical" evidence="5">
    <location>
        <begin position="229"/>
        <end position="248"/>
    </location>
</feature>
<keyword evidence="2 5" id="KW-0812">Transmembrane</keyword>
<dbReference type="OrthoDB" id="560496at2"/>
<dbReference type="Pfam" id="PF01925">
    <property type="entry name" value="TauE"/>
    <property type="match status" value="1"/>
</dbReference>
<dbReference type="PANTHER" id="PTHR43701:SF5">
    <property type="entry name" value="MEMBRANE TRANSPORTER PROTEIN-RELATED"/>
    <property type="match status" value="1"/>
</dbReference>
<accession>A0A1I7KTM0</accession>
<dbReference type="InterPro" id="IPR002781">
    <property type="entry name" value="TM_pro_TauE-like"/>
</dbReference>